<evidence type="ECO:0000313" key="10">
    <source>
        <dbReference type="EMBL" id="CAH3107496.1"/>
    </source>
</evidence>
<keyword evidence="6" id="KW-0233">DNA recombination</keyword>
<dbReference type="Proteomes" id="UP001159405">
    <property type="component" value="Unassembled WGS sequence"/>
</dbReference>
<dbReference type="InterPro" id="IPR006936">
    <property type="entry name" value="ALOG_dom"/>
</dbReference>
<evidence type="ECO:0000313" key="11">
    <source>
        <dbReference type="Proteomes" id="UP001159405"/>
    </source>
</evidence>
<feature type="domain" description="ALOG" evidence="8">
    <location>
        <begin position="298"/>
        <end position="431"/>
    </location>
</feature>
<accession>A0ABN8NFE9</accession>
<comment type="subcellular location">
    <subcellularLocation>
        <location evidence="1">Nucleus</location>
    </subcellularLocation>
</comment>
<dbReference type="SUPFAM" id="SSF56349">
    <property type="entry name" value="DNA breaking-rejoining enzymes"/>
    <property type="match status" value="1"/>
</dbReference>
<dbReference type="PROSITE" id="PS51697">
    <property type="entry name" value="ALOG"/>
    <property type="match status" value="1"/>
</dbReference>
<evidence type="ECO:0000256" key="4">
    <source>
        <dbReference type="ARBA" id="ARBA00023125"/>
    </source>
</evidence>
<evidence type="ECO:0000256" key="5">
    <source>
        <dbReference type="ARBA" id="ARBA00023163"/>
    </source>
</evidence>
<dbReference type="PANTHER" id="PTHR31165:SF2">
    <property type="entry name" value="ALOG DOMAIN-CONTAINING PROTEIN"/>
    <property type="match status" value="1"/>
</dbReference>
<feature type="domain" description="Tyr recombinase" evidence="9">
    <location>
        <begin position="439"/>
        <end position="640"/>
    </location>
</feature>
<evidence type="ECO:0000259" key="8">
    <source>
        <dbReference type="PROSITE" id="PS51697"/>
    </source>
</evidence>
<keyword evidence="7" id="KW-0539">Nucleus</keyword>
<keyword evidence="4" id="KW-0238">DNA-binding</keyword>
<evidence type="ECO:0000256" key="1">
    <source>
        <dbReference type="ARBA" id="ARBA00004123"/>
    </source>
</evidence>
<dbReference type="PANTHER" id="PTHR31165">
    <property type="entry name" value="PROTEIN G1-LIKE2"/>
    <property type="match status" value="1"/>
</dbReference>
<evidence type="ECO:0000259" key="9">
    <source>
        <dbReference type="PROSITE" id="PS51898"/>
    </source>
</evidence>
<evidence type="ECO:0000256" key="6">
    <source>
        <dbReference type="ARBA" id="ARBA00023172"/>
    </source>
</evidence>
<protein>
    <submittedName>
        <fullName evidence="10">Uncharacterized protein</fullName>
    </submittedName>
</protein>
<sequence>LESRDYWLDNSQDINVLEAQALLYSLLSFRKHLTSSRVDVYTDNRVLKSALENGGCRSSEVNGVLKDIFLSCRENNFSLDVYYVPSGENPADLPSRSRSDTDCMLSNSAWEQVERLFGPHTFDLMSLDSNCQRNRVGLRLPHFTPCATPESSGINVFAHSLPLDHNIYVFPPFVLIAPFLKYVLEQDFHGAFTIVVPDLKPRRFWWALLQSLAVDRALLGRKNEVPFCGTLLRAVARPWKPARRCSACLYPNDSDANYCQACGTLTRPQCTAAPVPPVDETAIQEPFDEFQSVFRSKPYERQKSALEQQLFKFLGALSPPRTVTSCTAQDIVKFLISKDKSGRTVVHSLSCSKRDCSCPKRLHGTKNWIYCTFDTPAGSVDSTLGRLRAIFNKLGRANDSNPVTHPLVKDYLKFVREEQAGLAITPSQAVPLFFGKFQRLIAHLRDLCSSSVSLSSAGKYLLVRDATFFIVDFFTGDRASDLGRLQSCNVFRLRDREGFLLRFTLTKNLRKGPPRSLALIKFTHSDVCPVAWFQYYITVCQCLKVPLDQGYFFRTAERSGSIGSKPFTGSAVNNRLRKHLSEAKLYAGETPHSFRVGLSNTLRLLGCSAEDVAHYLGWKSGEVAKRYMQGSDATVSLTLLEKVFPRAASGTVTPVSHPDNLQAAV</sequence>
<dbReference type="Pfam" id="PF04852">
    <property type="entry name" value="ALOG_dom"/>
    <property type="match status" value="1"/>
</dbReference>
<comment type="similarity">
    <text evidence="2">Belongs to the plant homeotic and developmental regulators ALOG protein family.</text>
</comment>
<reference evidence="10 11" key="1">
    <citation type="submission" date="2022-05" db="EMBL/GenBank/DDBJ databases">
        <authorList>
            <consortium name="Genoscope - CEA"/>
            <person name="William W."/>
        </authorList>
    </citation>
    <scope>NUCLEOTIDE SEQUENCE [LARGE SCALE GENOMIC DNA]</scope>
</reference>
<dbReference type="InterPro" id="IPR002104">
    <property type="entry name" value="Integrase_catalytic"/>
</dbReference>
<gene>
    <name evidence="10" type="ORF">PLOB_00016681</name>
</gene>
<keyword evidence="3" id="KW-0805">Transcription regulation</keyword>
<dbReference type="Gene3D" id="1.10.443.10">
    <property type="entry name" value="Intergrase catalytic core"/>
    <property type="match status" value="1"/>
</dbReference>
<comment type="caution">
    <text evidence="10">The sequence shown here is derived from an EMBL/GenBank/DDBJ whole genome shotgun (WGS) entry which is preliminary data.</text>
</comment>
<dbReference type="PROSITE" id="PS51898">
    <property type="entry name" value="TYR_RECOMBINASE"/>
    <property type="match status" value="1"/>
</dbReference>
<name>A0ABN8NFE9_9CNID</name>
<dbReference type="InterPro" id="IPR013762">
    <property type="entry name" value="Integrase-like_cat_sf"/>
</dbReference>
<proteinExistence type="inferred from homology"/>
<dbReference type="EMBL" id="CALNXK010000020">
    <property type="protein sequence ID" value="CAH3107496.1"/>
    <property type="molecule type" value="Genomic_DNA"/>
</dbReference>
<dbReference type="InterPro" id="IPR040222">
    <property type="entry name" value="ALOG"/>
</dbReference>
<evidence type="ECO:0000256" key="3">
    <source>
        <dbReference type="ARBA" id="ARBA00023015"/>
    </source>
</evidence>
<dbReference type="InterPro" id="IPR011010">
    <property type="entry name" value="DNA_brk_join_enz"/>
</dbReference>
<evidence type="ECO:0000256" key="7">
    <source>
        <dbReference type="ARBA" id="ARBA00023242"/>
    </source>
</evidence>
<organism evidence="10 11">
    <name type="scientific">Porites lobata</name>
    <dbReference type="NCBI Taxonomy" id="104759"/>
    <lineage>
        <taxon>Eukaryota</taxon>
        <taxon>Metazoa</taxon>
        <taxon>Cnidaria</taxon>
        <taxon>Anthozoa</taxon>
        <taxon>Hexacorallia</taxon>
        <taxon>Scleractinia</taxon>
        <taxon>Fungiina</taxon>
        <taxon>Poritidae</taxon>
        <taxon>Porites</taxon>
    </lineage>
</organism>
<keyword evidence="5" id="KW-0804">Transcription</keyword>
<evidence type="ECO:0000256" key="2">
    <source>
        <dbReference type="ARBA" id="ARBA00010308"/>
    </source>
</evidence>
<feature type="non-terminal residue" evidence="10">
    <location>
        <position position="1"/>
    </location>
</feature>
<keyword evidence="11" id="KW-1185">Reference proteome</keyword>